<evidence type="ECO:0000313" key="4">
    <source>
        <dbReference type="Proteomes" id="UP000634136"/>
    </source>
</evidence>
<evidence type="ECO:0000259" key="2">
    <source>
        <dbReference type="Pfam" id="PF14244"/>
    </source>
</evidence>
<dbReference type="Pfam" id="PF14244">
    <property type="entry name" value="Retrotran_gag_3"/>
    <property type="match status" value="1"/>
</dbReference>
<gene>
    <name evidence="3" type="ORF">G2W53_027627</name>
</gene>
<dbReference type="Proteomes" id="UP000634136">
    <property type="component" value="Unassembled WGS sequence"/>
</dbReference>
<dbReference type="PANTHER" id="PTHR37610">
    <property type="entry name" value="CCHC-TYPE DOMAIN-CONTAINING PROTEIN"/>
    <property type="match status" value="1"/>
</dbReference>
<reference evidence="3" key="1">
    <citation type="submission" date="2020-09" db="EMBL/GenBank/DDBJ databases">
        <title>Genome-Enabled Discovery of Anthraquinone Biosynthesis in Senna tora.</title>
        <authorList>
            <person name="Kang S.-H."/>
            <person name="Pandey R.P."/>
            <person name="Lee C.-M."/>
            <person name="Sim J.-S."/>
            <person name="Jeong J.-T."/>
            <person name="Choi B.-S."/>
            <person name="Jung M."/>
            <person name="Ginzburg D."/>
            <person name="Zhao K."/>
            <person name="Won S.Y."/>
            <person name="Oh T.-J."/>
            <person name="Yu Y."/>
            <person name="Kim N.-H."/>
            <person name="Lee O.R."/>
            <person name="Lee T.-H."/>
            <person name="Bashyal P."/>
            <person name="Kim T.-S."/>
            <person name="Lee W.-H."/>
            <person name="Kawkins C."/>
            <person name="Kim C.-K."/>
            <person name="Kim J.S."/>
            <person name="Ahn B.O."/>
            <person name="Rhee S.Y."/>
            <person name="Sohng J.K."/>
        </authorList>
    </citation>
    <scope>NUCLEOTIDE SEQUENCE</scope>
    <source>
        <tissue evidence="3">Leaf</tissue>
    </source>
</reference>
<organism evidence="3 4">
    <name type="scientific">Senna tora</name>
    <dbReference type="NCBI Taxonomy" id="362788"/>
    <lineage>
        <taxon>Eukaryota</taxon>
        <taxon>Viridiplantae</taxon>
        <taxon>Streptophyta</taxon>
        <taxon>Embryophyta</taxon>
        <taxon>Tracheophyta</taxon>
        <taxon>Spermatophyta</taxon>
        <taxon>Magnoliopsida</taxon>
        <taxon>eudicotyledons</taxon>
        <taxon>Gunneridae</taxon>
        <taxon>Pentapetalae</taxon>
        <taxon>rosids</taxon>
        <taxon>fabids</taxon>
        <taxon>Fabales</taxon>
        <taxon>Fabaceae</taxon>
        <taxon>Caesalpinioideae</taxon>
        <taxon>Cassia clade</taxon>
        <taxon>Senna</taxon>
    </lineage>
</organism>
<dbReference type="OrthoDB" id="1435198at2759"/>
<proteinExistence type="predicted"/>
<dbReference type="EMBL" id="JAAIUW010000008">
    <property type="protein sequence ID" value="KAF7822172.1"/>
    <property type="molecule type" value="Genomic_DNA"/>
</dbReference>
<protein>
    <recommendedName>
        <fullName evidence="2">Retrotransposon Copia-like N-terminal domain-containing protein</fullName>
    </recommendedName>
</protein>
<feature type="domain" description="Retrotransposon Copia-like N-terminal" evidence="2">
    <location>
        <begin position="42"/>
        <end position="84"/>
    </location>
</feature>
<evidence type="ECO:0000256" key="1">
    <source>
        <dbReference type="SAM" id="MobiDB-lite"/>
    </source>
</evidence>
<evidence type="ECO:0000313" key="3">
    <source>
        <dbReference type="EMBL" id="KAF7822172.1"/>
    </source>
</evidence>
<dbReference type="PANTHER" id="PTHR37610:SF97">
    <property type="entry name" value="RETROTRANSPOSON GAG DOMAIN-CONTAINING PROTEIN"/>
    <property type="match status" value="1"/>
</dbReference>
<feature type="compositionally biased region" description="Polar residues" evidence="1">
    <location>
        <begin position="8"/>
        <end position="17"/>
    </location>
</feature>
<feature type="region of interest" description="Disordered" evidence="1">
    <location>
        <begin position="1"/>
        <end position="24"/>
    </location>
</feature>
<accession>A0A834WGS6</accession>
<dbReference type="InterPro" id="IPR029472">
    <property type="entry name" value="Copia-like_N"/>
</dbReference>
<name>A0A834WGS6_9FABA</name>
<sequence length="282" mass="31680">MRRLMADESSNSSSNKTEGAKGSAGSGVVAEVNYRRDPYYLHPSVSSGLQLVPNKLTQDNYMLWRRAMMIALKTKNKLGFVDGEAYENVVDNILLMELIPSFNKVYAMLIRVEKQRKISNSNFVEAFALLVKAGGTVDQKSLVVAVARSSNLKVYDKKKEKASKFCTACSRNRHTNETYFKKDIQIGQKQNASCDDRKLMKGKPSTTSGDSPVNASYFVNFTGKVRLAKGLVLDKVIYVPEFKYNLISVSKLVARSDLQVTFHKYDCVVQDLLTKKQVEKED</sequence>
<dbReference type="AlphaFoldDB" id="A0A834WGS6"/>
<keyword evidence="4" id="KW-1185">Reference proteome</keyword>
<comment type="caution">
    <text evidence="3">The sequence shown here is derived from an EMBL/GenBank/DDBJ whole genome shotgun (WGS) entry which is preliminary data.</text>
</comment>